<dbReference type="AlphaFoldDB" id="A0AAI9VFU1"/>
<reference evidence="1" key="1">
    <citation type="submission" date="2016-11" db="EMBL/GenBank/DDBJ databases">
        <title>The genome sequence of Colletotrichum cuscutae.</title>
        <authorList>
            <person name="Baroncelli R."/>
        </authorList>
    </citation>
    <scope>NUCLEOTIDE SEQUENCE</scope>
    <source>
        <strain evidence="1">IMI 304802</strain>
    </source>
</reference>
<keyword evidence="2" id="KW-1185">Reference proteome</keyword>
<name>A0AAI9VFU1_9PEZI</name>
<evidence type="ECO:0000313" key="1">
    <source>
        <dbReference type="EMBL" id="KAK1481817.1"/>
    </source>
</evidence>
<dbReference type="Proteomes" id="UP001239213">
    <property type="component" value="Unassembled WGS sequence"/>
</dbReference>
<comment type="caution">
    <text evidence="1">The sequence shown here is derived from an EMBL/GenBank/DDBJ whole genome shotgun (WGS) entry which is preliminary data.</text>
</comment>
<gene>
    <name evidence="1" type="ORF">CCUS01_15923</name>
</gene>
<protein>
    <submittedName>
        <fullName evidence="1">Uncharacterized protein</fullName>
    </submittedName>
</protein>
<accession>A0AAI9VFU1</accession>
<evidence type="ECO:0000313" key="2">
    <source>
        <dbReference type="Proteomes" id="UP001239213"/>
    </source>
</evidence>
<dbReference type="EMBL" id="MPDP01000096">
    <property type="protein sequence ID" value="KAK1481817.1"/>
    <property type="molecule type" value="Genomic_DNA"/>
</dbReference>
<sequence>MRTSLTTPDSWLSLYQLLWPDNRETLRQASCKAMNHNGIMHVQEQFHRDNMPLLGAR</sequence>
<proteinExistence type="predicted"/>
<organism evidence="1 2">
    <name type="scientific">Colletotrichum cuscutae</name>
    <dbReference type="NCBI Taxonomy" id="1209917"/>
    <lineage>
        <taxon>Eukaryota</taxon>
        <taxon>Fungi</taxon>
        <taxon>Dikarya</taxon>
        <taxon>Ascomycota</taxon>
        <taxon>Pezizomycotina</taxon>
        <taxon>Sordariomycetes</taxon>
        <taxon>Hypocreomycetidae</taxon>
        <taxon>Glomerellales</taxon>
        <taxon>Glomerellaceae</taxon>
        <taxon>Colletotrichum</taxon>
        <taxon>Colletotrichum acutatum species complex</taxon>
    </lineage>
</organism>